<dbReference type="EMBL" id="LT960611">
    <property type="protein sequence ID" value="SON50988.1"/>
    <property type="molecule type" value="Genomic_DNA"/>
</dbReference>
<dbReference type="AlphaFoldDB" id="A0A2N8ZGI1"/>
<keyword evidence="2" id="KW-1185">Reference proteome</keyword>
<dbReference type="Proteomes" id="UP000235828">
    <property type="component" value="Chromosome A"/>
</dbReference>
<protein>
    <submittedName>
        <fullName evidence="1">Uncharacterized protein</fullName>
    </submittedName>
</protein>
<dbReference type="KEGG" id="vta:A3022"/>
<dbReference type="RefSeq" id="WP_102523382.1">
    <property type="nucleotide sequence ID" value="NZ_LT960611.1"/>
</dbReference>
<evidence type="ECO:0000313" key="2">
    <source>
        <dbReference type="Proteomes" id="UP000235828"/>
    </source>
</evidence>
<proteinExistence type="predicted"/>
<accession>A0A2N8ZGI1</accession>
<evidence type="ECO:0000313" key="1">
    <source>
        <dbReference type="EMBL" id="SON50988.1"/>
    </source>
</evidence>
<organism evidence="1 2">
    <name type="scientific">Vibrio tapetis subsp. tapetis</name>
    <dbReference type="NCBI Taxonomy" id="1671868"/>
    <lineage>
        <taxon>Bacteria</taxon>
        <taxon>Pseudomonadati</taxon>
        <taxon>Pseudomonadota</taxon>
        <taxon>Gammaproteobacteria</taxon>
        <taxon>Vibrionales</taxon>
        <taxon>Vibrionaceae</taxon>
        <taxon>Vibrio</taxon>
    </lineage>
</organism>
<gene>
    <name evidence="1" type="ORF">VTAP4600_A3022</name>
</gene>
<sequence>MSEYQFYRFERLEGQLNRKQHIALRSISSRADITASSFIVYYHYSGLKAEPHDVMLNYFDIGFFYADWGSIQAYIKLPIGTLPEALLPRNDDSFYVHETKQWQLLTFSIEEYGEYFDDEQADDFFQHLATLRAELLQGDWRLIYFIWLNTLESDDDLEAIPMIDFDFHQLSQAQLAFTQSFETPQELIKSLALALEENSSHRPNQHRFNFDSWLKERTSLEKYQLLKALFQQGQLTSQQALMMTNKKQADTQPAYQHWLTAAVVEPYIETAHQQVKQEQAEALALKLAQEKAQKEATLTETYRQRENLWQQAQEQANRTCASGYDQASFNMHQLAEAYQLKGDDCAFALRFKQFVSENKNRQALLKRLHKLRN</sequence>
<reference evidence="1 2" key="1">
    <citation type="submission" date="2017-10" db="EMBL/GenBank/DDBJ databases">
        <authorList>
            <person name="Banno H."/>
            <person name="Chua N.-H."/>
        </authorList>
    </citation>
    <scope>NUCLEOTIDE SEQUENCE [LARGE SCALE GENOMIC DNA]</scope>
    <source>
        <strain evidence="1">Vibrio tapetis CECT4600</strain>
    </source>
</reference>
<dbReference type="OrthoDB" id="9066681at2"/>
<name>A0A2N8ZGI1_9VIBR</name>